<evidence type="ECO:0000313" key="2">
    <source>
        <dbReference type="EMBL" id="GEU55909.1"/>
    </source>
</evidence>
<accession>A0A6L2L3T2</accession>
<proteinExistence type="predicted"/>
<feature type="compositionally biased region" description="Basic and acidic residues" evidence="1">
    <location>
        <begin position="202"/>
        <end position="213"/>
    </location>
</feature>
<feature type="region of interest" description="Disordered" evidence="1">
    <location>
        <begin position="103"/>
        <end position="223"/>
    </location>
</feature>
<sequence length="223" mass="25212">MREEDRDVNWYKRKTVLMKENVTNLMRLPIKFRSLDTGKPTNDMAEAKNPLSAYLEVHSHFEFSLYAYFVGKRVTFQVVQELREECMEELWLVFKKNGASTSGTKNYYKTSRQETSTSNPLDALRTIKNDDGSGANGGSSKRAENVDTNVSMKTLGENKDVAGSNIGKNKESDVADIESESDVDEVYNKSTSLRASKGGDGTGKKSLYEHWKDDNDDNLYDDE</sequence>
<organism evidence="2">
    <name type="scientific">Tanacetum cinerariifolium</name>
    <name type="common">Dalmatian daisy</name>
    <name type="synonym">Chrysanthemum cinerariifolium</name>
    <dbReference type="NCBI Taxonomy" id="118510"/>
    <lineage>
        <taxon>Eukaryota</taxon>
        <taxon>Viridiplantae</taxon>
        <taxon>Streptophyta</taxon>
        <taxon>Embryophyta</taxon>
        <taxon>Tracheophyta</taxon>
        <taxon>Spermatophyta</taxon>
        <taxon>Magnoliopsida</taxon>
        <taxon>eudicotyledons</taxon>
        <taxon>Gunneridae</taxon>
        <taxon>Pentapetalae</taxon>
        <taxon>asterids</taxon>
        <taxon>campanulids</taxon>
        <taxon>Asterales</taxon>
        <taxon>Asteraceae</taxon>
        <taxon>Asteroideae</taxon>
        <taxon>Anthemideae</taxon>
        <taxon>Anthemidinae</taxon>
        <taxon>Tanacetum</taxon>
    </lineage>
</organism>
<reference evidence="2" key="1">
    <citation type="journal article" date="2019" name="Sci. Rep.">
        <title>Draft genome of Tanacetum cinerariifolium, the natural source of mosquito coil.</title>
        <authorList>
            <person name="Yamashiro T."/>
            <person name="Shiraishi A."/>
            <person name="Satake H."/>
            <person name="Nakayama K."/>
        </authorList>
    </citation>
    <scope>NUCLEOTIDE SEQUENCE</scope>
</reference>
<feature type="compositionally biased region" description="Acidic residues" evidence="1">
    <location>
        <begin position="214"/>
        <end position="223"/>
    </location>
</feature>
<comment type="caution">
    <text evidence="2">The sequence shown here is derived from an EMBL/GenBank/DDBJ whole genome shotgun (WGS) entry which is preliminary data.</text>
</comment>
<protein>
    <submittedName>
        <fullName evidence="2">Uncharacterized protein</fullName>
    </submittedName>
</protein>
<feature type="compositionally biased region" description="Polar residues" evidence="1">
    <location>
        <begin position="103"/>
        <end position="120"/>
    </location>
</feature>
<dbReference type="AlphaFoldDB" id="A0A6L2L3T2"/>
<evidence type="ECO:0000256" key="1">
    <source>
        <dbReference type="SAM" id="MobiDB-lite"/>
    </source>
</evidence>
<name>A0A6L2L3T2_TANCI</name>
<dbReference type="EMBL" id="BKCJ010003572">
    <property type="protein sequence ID" value="GEU55909.1"/>
    <property type="molecule type" value="Genomic_DNA"/>
</dbReference>
<gene>
    <name evidence="2" type="ORF">Tci_027887</name>
</gene>
<feature type="compositionally biased region" description="Acidic residues" evidence="1">
    <location>
        <begin position="174"/>
        <end position="185"/>
    </location>
</feature>